<sequence>MLCLSAGVYAGGGGGGGGGIAEGASVPVLHPLLYLLLVLGMAWYLKKTKK</sequence>
<feature type="transmembrane region" description="Helical" evidence="1">
    <location>
        <begin position="28"/>
        <end position="45"/>
    </location>
</feature>
<reference evidence="2 3" key="1">
    <citation type="journal article" date="2015" name="Genome Announc.">
        <title>Draft Genome Sequences of Marine Isolates of Thalassomonas viridans and Thalassomonas actiniarum.</title>
        <authorList>
            <person name="Olonade I."/>
            <person name="van Zyl L.J."/>
            <person name="Trindade M."/>
        </authorList>
    </citation>
    <scope>NUCLEOTIDE SEQUENCE [LARGE SCALE GENOMIC DNA]</scope>
    <source>
        <strain evidence="2 3">A5K-106</strain>
    </source>
</reference>
<dbReference type="AlphaFoldDB" id="A0AAE9YUY2"/>
<proteinExistence type="predicted"/>
<organism evidence="2 3">
    <name type="scientific">Thalassomonas actiniarum</name>
    <dbReference type="NCBI Taxonomy" id="485447"/>
    <lineage>
        <taxon>Bacteria</taxon>
        <taxon>Pseudomonadati</taxon>
        <taxon>Pseudomonadota</taxon>
        <taxon>Gammaproteobacteria</taxon>
        <taxon>Alteromonadales</taxon>
        <taxon>Colwelliaceae</taxon>
        <taxon>Thalassomonas</taxon>
    </lineage>
</organism>
<keyword evidence="1" id="KW-1133">Transmembrane helix</keyword>
<dbReference type="KEGG" id="tact:SG35_001410"/>
<evidence type="ECO:0000313" key="2">
    <source>
        <dbReference type="EMBL" id="WDE01705.1"/>
    </source>
</evidence>
<name>A0AAE9YUY2_9GAMM</name>
<accession>A0AAE9YUY2</accession>
<keyword evidence="3" id="KW-1185">Reference proteome</keyword>
<keyword evidence="1" id="KW-0812">Transmembrane</keyword>
<reference evidence="2 3" key="2">
    <citation type="journal article" date="2022" name="Mar. Drugs">
        <title>Bioassay-Guided Fractionation Leads to the Detection of Cholic Acid Generated by the Rare Thalassomonas sp.</title>
        <authorList>
            <person name="Pheiffer F."/>
            <person name="Schneider Y.K."/>
            <person name="Hansen E.H."/>
            <person name="Andersen J.H."/>
            <person name="Isaksson J."/>
            <person name="Busche T."/>
            <person name="R C."/>
            <person name="Kalinowski J."/>
            <person name="Zyl L.V."/>
            <person name="Trindade M."/>
        </authorList>
    </citation>
    <scope>NUCLEOTIDE SEQUENCE [LARGE SCALE GENOMIC DNA]</scope>
    <source>
        <strain evidence="2 3">A5K-106</strain>
    </source>
</reference>
<evidence type="ECO:0000256" key="1">
    <source>
        <dbReference type="SAM" id="Phobius"/>
    </source>
</evidence>
<keyword evidence="1" id="KW-0472">Membrane</keyword>
<gene>
    <name evidence="2" type="ORF">SG35_001410</name>
</gene>
<dbReference type="EMBL" id="CP059735">
    <property type="protein sequence ID" value="WDE01705.1"/>
    <property type="molecule type" value="Genomic_DNA"/>
</dbReference>
<dbReference type="Proteomes" id="UP000032568">
    <property type="component" value="Chromosome"/>
</dbReference>
<evidence type="ECO:0000313" key="3">
    <source>
        <dbReference type="Proteomes" id="UP000032568"/>
    </source>
</evidence>
<protein>
    <submittedName>
        <fullName evidence="2">Sporulation protein YjcZ</fullName>
    </submittedName>
</protein>